<dbReference type="GO" id="GO:0003964">
    <property type="term" value="F:RNA-directed DNA polymerase activity"/>
    <property type="evidence" value="ECO:0007669"/>
    <property type="project" value="UniProtKB-KW"/>
</dbReference>
<feature type="coiled-coil region" evidence="1">
    <location>
        <begin position="172"/>
        <end position="239"/>
    </location>
</feature>
<gene>
    <name evidence="3" type="ORF">Tci_056812</name>
</gene>
<comment type="caution">
    <text evidence="3">The sequence shown here is derived from an EMBL/GenBank/DDBJ whole genome shotgun (WGS) entry which is preliminary data.</text>
</comment>
<protein>
    <submittedName>
        <fullName evidence="3">Reverse transcriptase domain-containing protein</fullName>
    </submittedName>
</protein>
<evidence type="ECO:0000259" key="2">
    <source>
        <dbReference type="PROSITE" id="PS50994"/>
    </source>
</evidence>
<evidence type="ECO:0000313" key="3">
    <source>
        <dbReference type="EMBL" id="GEU84834.1"/>
    </source>
</evidence>
<keyword evidence="3" id="KW-0695">RNA-directed DNA polymerase</keyword>
<reference evidence="3" key="1">
    <citation type="journal article" date="2019" name="Sci. Rep.">
        <title>Draft genome of Tanacetum cinerariifolium, the natural source of mosquito coil.</title>
        <authorList>
            <person name="Yamashiro T."/>
            <person name="Shiraishi A."/>
            <person name="Satake H."/>
            <person name="Nakayama K."/>
        </authorList>
    </citation>
    <scope>NUCLEOTIDE SEQUENCE</scope>
</reference>
<dbReference type="PROSITE" id="PS50994">
    <property type="entry name" value="INTEGRASE"/>
    <property type="match status" value="1"/>
</dbReference>
<dbReference type="InterPro" id="IPR036397">
    <property type="entry name" value="RNaseH_sf"/>
</dbReference>
<dbReference type="AlphaFoldDB" id="A0A6L2NJX7"/>
<dbReference type="PANTHER" id="PTHR45835">
    <property type="entry name" value="YALI0A06105P"/>
    <property type="match status" value="1"/>
</dbReference>
<dbReference type="InterPro" id="IPR012337">
    <property type="entry name" value="RNaseH-like_sf"/>
</dbReference>
<dbReference type="SUPFAM" id="SSF53098">
    <property type="entry name" value="Ribonuclease H-like"/>
    <property type="match status" value="1"/>
</dbReference>
<evidence type="ECO:0000256" key="1">
    <source>
        <dbReference type="SAM" id="Coils"/>
    </source>
</evidence>
<dbReference type="GO" id="GO:0015074">
    <property type="term" value="P:DNA integration"/>
    <property type="evidence" value="ECO:0007669"/>
    <property type="project" value="InterPro"/>
</dbReference>
<dbReference type="InterPro" id="IPR001584">
    <property type="entry name" value="Integrase_cat-core"/>
</dbReference>
<accession>A0A6L2NJX7</accession>
<keyword evidence="3" id="KW-0808">Transferase</keyword>
<dbReference type="EMBL" id="BKCJ010008979">
    <property type="protein sequence ID" value="GEU84834.1"/>
    <property type="molecule type" value="Genomic_DNA"/>
</dbReference>
<feature type="domain" description="Integrase catalytic" evidence="2">
    <location>
        <begin position="1"/>
        <end position="109"/>
    </location>
</feature>
<dbReference type="GO" id="GO:0003676">
    <property type="term" value="F:nucleic acid binding"/>
    <property type="evidence" value="ECO:0007669"/>
    <property type="project" value="InterPro"/>
</dbReference>
<organism evidence="3">
    <name type="scientific">Tanacetum cinerariifolium</name>
    <name type="common">Dalmatian daisy</name>
    <name type="synonym">Chrysanthemum cinerariifolium</name>
    <dbReference type="NCBI Taxonomy" id="118510"/>
    <lineage>
        <taxon>Eukaryota</taxon>
        <taxon>Viridiplantae</taxon>
        <taxon>Streptophyta</taxon>
        <taxon>Embryophyta</taxon>
        <taxon>Tracheophyta</taxon>
        <taxon>Spermatophyta</taxon>
        <taxon>Magnoliopsida</taxon>
        <taxon>eudicotyledons</taxon>
        <taxon>Gunneridae</taxon>
        <taxon>Pentapetalae</taxon>
        <taxon>asterids</taxon>
        <taxon>campanulids</taxon>
        <taxon>Asterales</taxon>
        <taxon>Asteraceae</taxon>
        <taxon>Asteroideae</taxon>
        <taxon>Anthemideae</taxon>
        <taxon>Anthemidinae</taxon>
        <taxon>Tanacetum</taxon>
    </lineage>
</organism>
<dbReference type="Gene3D" id="3.30.420.10">
    <property type="entry name" value="Ribonuclease H-like superfamily/Ribonuclease H"/>
    <property type="match status" value="1"/>
</dbReference>
<dbReference type="PANTHER" id="PTHR45835:SF103">
    <property type="entry name" value="RNA-DIRECTED DNA POLYMERASE"/>
    <property type="match status" value="1"/>
</dbReference>
<keyword evidence="1" id="KW-0175">Coiled coil</keyword>
<proteinExistence type="predicted"/>
<sequence length="482" mass="53626">MDFVTKLPKTSTGQDTIWVIVDQLTKSAYFLPMMETNSMKKLTRQYLKEVVSRYGVPVSIISNQESKFTSHFLKSLNKALGTQLDMSTAYHPQTDGQSERTIQTLENMLHACVIDLGKGCDRHLPLVEFSYTTVITLVSRLHCLKLSTAKNVDCLFGRMRLENAQLTGPEIVHEATEKIIQIKKHIQAARDRQKSYADRRRNHWNLSDLLSALALMIALAEAKASMDALEKKIDGDIKKFDVSIKAMKEESDAKLDAKIKELKQLILGTAPSQSTHVDPVPQITKVAAKTPRSNKLDPGTTNDMNGEKLKLHTDSLFVEGIPTGFGHEFGVDPQAAINRGMQHLMGTNQTGERVHPGARINQAGNIFAYHGFEHQMRKLKMLVFEEKFLAITQEESARAYVALFEKLACQLVGIQESVMEATFIKGIKPALRAAIRVMNPAGLNNAMELAVSIEDNQLYEGVTQSKGVAVVVEQTTSKGDNF</sequence>
<name>A0A6L2NJX7_TANCI</name>
<keyword evidence="3" id="KW-0548">Nucleotidyltransferase</keyword>